<keyword evidence="4" id="KW-1185">Reference proteome</keyword>
<sequence>MKKLITAVAVLSMMIFASSAYAAEPVKILMKNQIDGKPMAISSDVSPEIKNSRTMVPLRVISENLGATVKWSDSEVVLTKSNVEVILQLNSHTVVKNGKTVPFDAKPYLKNNRIMVPLRFIAETFGCNVSYSNFAVTVETKPLVIDGVKVKALQEEQHMILGGVVNQINGNTYNEAIYNIFVENKGKKIEAPTNYSWRSNLPPGYYYKVGQYDFLDQEGNSIKRFDIYTLVQSFDEDQDPEVLIYEANENQWYMFNHKALLGILQLIDTASKNGFLMEISNTVP</sequence>
<dbReference type="OrthoDB" id="9778320at2"/>
<dbReference type="Gene3D" id="3.30.457.10">
    <property type="entry name" value="Copper amine oxidase-like, N-terminal domain"/>
    <property type="match status" value="1"/>
</dbReference>
<dbReference type="AlphaFoldDB" id="A0A369BTN6"/>
<feature type="domain" description="Copper amine oxidase-like N-terminal" evidence="2">
    <location>
        <begin position="34"/>
        <end position="138"/>
    </location>
</feature>
<dbReference type="Pfam" id="PF07833">
    <property type="entry name" value="Cu_amine_oxidN1"/>
    <property type="match status" value="1"/>
</dbReference>
<dbReference type="SUPFAM" id="SSF55383">
    <property type="entry name" value="Copper amine oxidase, domain N"/>
    <property type="match status" value="2"/>
</dbReference>
<gene>
    <name evidence="3" type="ORF">DFP94_1011379</name>
</gene>
<dbReference type="Proteomes" id="UP000253090">
    <property type="component" value="Unassembled WGS sequence"/>
</dbReference>
<dbReference type="RefSeq" id="WP_114495617.1">
    <property type="nucleotide sequence ID" value="NZ_QPJW01000001.1"/>
</dbReference>
<feature type="chain" id="PRO_5016994101" evidence="1">
    <location>
        <begin position="23"/>
        <end position="284"/>
    </location>
</feature>
<protein>
    <submittedName>
        <fullName evidence="3">Copper amine oxidase-like protein</fullName>
    </submittedName>
</protein>
<evidence type="ECO:0000313" key="4">
    <source>
        <dbReference type="Proteomes" id="UP000253090"/>
    </source>
</evidence>
<feature type="signal peptide" evidence="1">
    <location>
        <begin position="1"/>
        <end position="22"/>
    </location>
</feature>
<keyword evidence="1" id="KW-0732">Signal</keyword>
<evidence type="ECO:0000313" key="3">
    <source>
        <dbReference type="EMBL" id="RCX23777.1"/>
    </source>
</evidence>
<accession>A0A369BTN6</accession>
<dbReference type="InterPro" id="IPR036582">
    <property type="entry name" value="Mao_N_sf"/>
</dbReference>
<dbReference type="EMBL" id="QPJW01000001">
    <property type="protein sequence ID" value="RCX23777.1"/>
    <property type="molecule type" value="Genomic_DNA"/>
</dbReference>
<evidence type="ECO:0000256" key="1">
    <source>
        <dbReference type="SAM" id="SignalP"/>
    </source>
</evidence>
<reference evidence="3 4" key="1">
    <citation type="submission" date="2018-07" db="EMBL/GenBank/DDBJ databases">
        <title>Genomic Encyclopedia of Type Strains, Phase III (KMG-III): the genomes of soil and plant-associated and newly described type strains.</title>
        <authorList>
            <person name="Whitman W."/>
        </authorList>
    </citation>
    <scope>NUCLEOTIDE SEQUENCE [LARGE SCALE GENOMIC DNA]</scope>
    <source>
        <strain evidence="3 4">CECT 8333</strain>
    </source>
</reference>
<organism evidence="3 4">
    <name type="scientific">Fontibacillus phaseoli</name>
    <dbReference type="NCBI Taxonomy" id="1416533"/>
    <lineage>
        <taxon>Bacteria</taxon>
        <taxon>Bacillati</taxon>
        <taxon>Bacillota</taxon>
        <taxon>Bacilli</taxon>
        <taxon>Bacillales</taxon>
        <taxon>Paenibacillaceae</taxon>
        <taxon>Fontibacillus</taxon>
    </lineage>
</organism>
<name>A0A369BTN6_9BACL</name>
<comment type="caution">
    <text evidence="3">The sequence shown here is derived from an EMBL/GenBank/DDBJ whole genome shotgun (WGS) entry which is preliminary data.</text>
</comment>
<proteinExistence type="predicted"/>
<dbReference type="InterPro" id="IPR012854">
    <property type="entry name" value="Cu_amine_oxidase-like_N"/>
</dbReference>
<evidence type="ECO:0000259" key="2">
    <source>
        <dbReference type="Pfam" id="PF07833"/>
    </source>
</evidence>